<feature type="compositionally biased region" description="Low complexity" evidence="1">
    <location>
        <begin position="1"/>
        <end position="15"/>
    </location>
</feature>
<proteinExistence type="predicted"/>
<comment type="caution">
    <text evidence="2">The sequence shown here is derived from an EMBL/GenBank/DDBJ whole genome shotgun (WGS) entry which is preliminary data.</text>
</comment>
<evidence type="ECO:0000256" key="1">
    <source>
        <dbReference type="SAM" id="MobiDB-lite"/>
    </source>
</evidence>
<dbReference type="RefSeq" id="WP_062502366.1">
    <property type="nucleotide sequence ID" value="NZ_BEWO01000073.1"/>
</dbReference>
<dbReference type="Proteomes" id="UP001156613">
    <property type="component" value="Unassembled WGS sequence"/>
</dbReference>
<gene>
    <name evidence="2" type="ORF">GCM10010937_13840</name>
</gene>
<feature type="region of interest" description="Disordered" evidence="1">
    <location>
        <begin position="1"/>
        <end position="25"/>
    </location>
</feature>
<name>A0ABQ5WJ50_GLUJA</name>
<evidence type="ECO:0000313" key="3">
    <source>
        <dbReference type="Proteomes" id="UP001156613"/>
    </source>
</evidence>
<keyword evidence="3" id="KW-1185">Reference proteome</keyword>
<organism evidence="2 3">
    <name type="scientific">Gluconobacter japonicus</name>
    <dbReference type="NCBI Taxonomy" id="376620"/>
    <lineage>
        <taxon>Bacteria</taxon>
        <taxon>Pseudomonadati</taxon>
        <taxon>Pseudomonadota</taxon>
        <taxon>Alphaproteobacteria</taxon>
        <taxon>Acetobacterales</taxon>
        <taxon>Acetobacteraceae</taxon>
        <taxon>Gluconobacter</taxon>
    </lineage>
</organism>
<sequence>MSDANNAMSHAMASAQEKKSRKVSPAAVKRFNEARQRTQAIAAPTLVDIQRLVPTDDQMAKIVSAFGVETGDVDELTGAGSNMVREQYDLLAPVLVSTIRGEPNYQGLKLHLDRMVDGLVRSAYGAASFYESRRLIARDAADSFANEHRDEDRMGIDGGENRIAMLRRIAAENGAKAYALAAIATGACAAYAELMGADWKPYQRDNGPTLDQKVAAAQAEALGF</sequence>
<reference evidence="3" key="1">
    <citation type="journal article" date="2019" name="Int. J. Syst. Evol. Microbiol.">
        <title>The Global Catalogue of Microorganisms (GCM) 10K type strain sequencing project: providing services to taxonomists for standard genome sequencing and annotation.</title>
        <authorList>
            <consortium name="The Broad Institute Genomics Platform"/>
            <consortium name="The Broad Institute Genome Sequencing Center for Infectious Disease"/>
            <person name="Wu L."/>
            <person name="Ma J."/>
        </authorList>
    </citation>
    <scope>NUCLEOTIDE SEQUENCE [LARGE SCALE GENOMIC DNA]</scope>
    <source>
        <strain evidence="3">NBRC 3271</strain>
    </source>
</reference>
<accession>A0ABQ5WJ50</accession>
<protein>
    <submittedName>
        <fullName evidence="2">Uncharacterized protein</fullName>
    </submittedName>
</protein>
<dbReference type="EMBL" id="BSNT01000024">
    <property type="protein sequence ID" value="GLQ59581.1"/>
    <property type="molecule type" value="Genomic_DNA"/>
</dbReference>
<evidence type="ECO:0000313" key="2">
    <source>
        <dbReference type="EMBL" id="GLQ59581.1"/>
    </source>
</evidence>